<organism evidence="1 2">
    <name type="scientific">Hygrophoropsis aurantiaca</name>
    <dbReference type="NCBI Taxonomy" id="72124"/>
    <lineage>
        <taxon>Eukaryota</taxon>
        <taxon>Fungi</taxon>
        <taxon>Dikarya</taxon>
        <taxon>Basidiomycota</taxon>
        <taxon>Agaricomycotina</taxon>
        <taxon>Agaricomycetes</taxon>
        <taxon>Agaricomycetidae</taxon>
        <taxon>Boletales</taxon>
        <taxon>Coniophorineae</taxon>
        <taxon>Hygrophoropsidaceae</taxon>
        <taxon>Hygrophoropsis</taxon>
    </lineage>
</organism>
<evidence type="ECO:0000313" key="1">
    <source>
        <dbReference type="EMBL" id="KAH7904705.1"/>
    </source>
</evidence>
<keyword evidence="2" id="KW-1185">Reference proteome</keyword>
<evidence type="ECO:0000313" key="2">
    <source>
        <dbReference type="Proteomes" id="UP000790377"/>
    </source>
</evidence>
<comment type="caution">
    <text evidence="1">The sequence shown here is derived from an EMBL/GenBank/DDBJ whole genome shotgun (WGS) entry which is preliminary data.</text>
</comment>
<reference evidence="1" key="1">
    <citation type="journal article" date="2021" name="New Phytol.">
        <title>Evolutionary innovations through gain and loss of genes in the ectomycorrhizal Boletales.</title>
        <authorList>
            <person name="Wu G."/>
            <person name="Miyauchi S."/>
            <person name="Morin E."/>
            <person name="Kuo A."/>
            <person name="Drula E."/>
            <person name="Varga T."/>
            <person name="Kohler A."/>
            <person name="Feng B."/>
            <person name="Cao Y."/>
            <person name="Lipzen A."/>
            <person name="Daum C."/>
            <person name="Hundley H."/>
            <person name="Pangilinan J."/>
            <person name="Johnson J."/>
            <person name="Barry K."/>
            <person name="LaButti K."/>
            <person name="Ng V."/>
            <person name="Ahrendt S."/>
            <person name="Min B."/>
            <person name="Choi I.G."/>
            <person name="Park H."/>
            <person name="Plett J.M."/>
            <person name="Magnuson J."/>
            <person name="Spatafora J.W."/>
            <person name="Nagy L.G."/>
            <person name="Henrissat B."/>
            <person name="Grigoriev I.V."/>
            <person name="Yang Z.L."/>
            <person name="Xu J."/>
            <person name="Martin F.M."/>
        </authorList>
    </citation>
    <scope>NUCLEOTIDE SEQUENCE</scope>
    <source>
        <strain evidence="1">ATCC 28755</strain>
    </source>
</reference>
<dbReference type="Proteomes" id="UP000790377">
    <property type="component" value="Unassembled WGS sequence"/>
</dbReference>
<accession>A0ACB7ZU23</accession>
<proteinExistence type="predicted"/>
<gene>
    <name evidence="1" type="ORF">BJ138DRAFT_1166100</name>
</gene>
<sequence length="251" mass="27785">MHTTRLLSRTRISSLALWYQCRNPILPKAYHVLSSSRPIYWPASYRLQKATSSPTPIPNLRSNVHRYYSSSNASVISDPNRPDLFYHLVSLPSSSSPAYALSFLKEPPPTPDSSTIIGWLPAETEGNGQDQEAGLNDFQENPKFRKVLHDAIQTGLREEVDDVQKNGAIQLQQGWMHIHDCRNVPALGRIGDPDDILASVLVEEGKLLPETYQAMPSYRTCTADGPMQLTDGLAQKLKSTLAKIAAAESSS</sequence>
<name>A0ACB7ZU23_9AGAM</name>
<dbReference type="EMBL" id="MU268384">
    <property type="protein sequence ID" value="KAH7904705.1"/>
    <property type="molecule type" value="Genomic_DNA"/>
</dbReference>
<protein>
    <submittedName>
        <fullName evidence="1">Uncharacterized protein</fullName>
    </submittedName>
</protein>